<dbReference type="KEGG" id="vbh:CMV30_13370"/>
<dbReference type="RefSeq" id="WP_096056509.1">
    <property type="nucleotide sequence ID" value="NZ_CP023344.1"/>
</dbReference>
<proteinExistence type="predicted"/>
<dbReference type="Proteomes" id="UP000217265">
    <property type="component" value="Chromosome"/>
</dbReference>
<accession>A0A290QHR1</accession>
<keyword evidence="2" id="KW-1185">Reference proteome</keyword>
<dbReference type="EMBL" id="CP023344">
    <property type="protein sequence ID" value="ATC64878.1"/>
    <property type="molecule type" value="Genomic_DNA"/>
</dbReference>
<protein>
    <submittedName>
        <fullName evidence="1">Uncharacterized protein</fullName>
    </submittedName>
</protein>
<reference evidence="1 2" key="1">
    <citation type="submission" date="2017-09" db="EMBL/GenBank/DDBJ databases">
        <title>Complete genome sequence of Verrucomicrobial strain HZ-65, isolated from freshwater.</title>
        <authorList>
            <person name="Choi A."/>
        </authorList>
    </citation>
    <scope>NUCLEOTIDE SEQUENCE [LARGE SCALE GENOMIC DNA]</scope>
    <source>
        <strain evidence="1 2">HZ-65</strain>
    </source>
</reference>
<dbReference type="OrthoDB" id="7062923at2"/>
<dbReference type="AlphaFoldDB" id="A0A290QHR1"/>
<gene>
    <name evidence="1" type="ORF">CMV30_13370</name>
</gene>
<organism evidence="1 2">
    <name type="scientific">Nibricoccus aquaticus</name>
    <dbReference type="NCBI Taxonomy" id="2576891"/>
    <lineage>
        <taxon>Bacteria</taxon>
        <taxon>Pseudomonadati</taxon>
        <taxon>Verrucomicrobiota</taxon>
        <taxon>Opitutia</taxon>
        <taxon>Opitutales</taxon>
        <taxon>Opitutaceae</taxon>
        <taxon>Nibricoccus</taxon>
    </lineage>
</organism>
<evidence type="ECO:0000313" key="2">
    <source>
        <dbReference type="Proteomes" id="UP000217265"/>
    </source>
</evidence>
<name>A0A290QHR1_9BACT</name>
<sequence length="266" mass="30373">MNVSHQVILPAKKGAMPSFIWDRDPSEAYSEPYEYPAQEQFVREAIALLDALKSQFSLRDGLFRRDELSREKSVWMLEVDALEALADAIVLIGEKKHRMASRLFRDALETQDLAFYFAKAGPVADGDLKRWYGDDVIPHRVAREFVKSVHGNARWEALRELYGALSKYTHRTYSAVGKSYVLGRNEVIFYDGFRGGGTSLVLPHVISFSYAVLAMLIRRFMEVAVITGQISQETADQIWSQSMEPEPVPRRFVRVIRPEDVPEDLN</sequence>
<evidence type="ECO:0000313" key="1">
    <source>
        <dbReference type="EMBL" id="ATC64878.1"/>
    </source>
</evidence>